<protein>
    <submittedName>
        <fullName evidence="7">RNA polymerase sigma factor</fullName>
    </submittedName>
</protein>
<dbReference type="Pfam" id="PF04542">
    <property type="entry name" value="Sigma70_r2"/>
    <property type="match status" value="1"/>
</dbReference>
<proteinExistence type="inferred from homology"/>
<keyword evidence="3" id="KW-0731">Sigma factor</keyword>
<dbReference type="EMBL" id="JBHLUH010000009">
    <property type="protein sequence ID" value="MFC0527416.1"/>
    <property type="molecule type" value="Genomic_DNA"/>
</dbReference>
<accession>A0ABV6LYD9</accession>
<reference evidence="7 8" key="1">
    <citation type="submission" date="2024-09" db="EMBL/GenBank/DDBJ databases">
        <authorList>
            <person name="Sun Q."/>
            <person name="Mori K."/>
        </authorList>
    </citation>
    <scope>NUCLEOTIDE SEQUENCE [LARGE SCALE GENOMIC DNA]</scope>
    <source>
        <strain evidence="7 8">TBRC 3947</strain>
    </source>
</reference>
<sequence>MPADDSDVRLRERLVAGDGDALAEAYDRWSGLIHTLALRITDDAAAAEDITQDVFVGLWQRPEAYDPERGALRTWLCMLARSRALDWTRRRETRARYHAAAGAAAASSYADIDDLVIWHTETKVVREAVRALPDLQRQAVHLAYYRGHTYRQVARALNIPEGTAKSRLRLALASIADRLAAEGILER</sequence>
<dbReference type="SUPFAM" id="SSF88946">
    <property type="entry name" value="Sigma2 domain of RNA polymerase sigma factors"/>
    <property type="match status" value="1"/>
</dbReference>
<name>A0ABV6LYD9_9ACTN</name>
<dbReference type="RefSeq" id="WP_377247283.1">
    <property type="nucleotide sequence ID" value="NZ_JBHLUH010000009.1"/>
</dbReference>
<evidence type="ECO:0000259" key="6">
    <source>
        <dbReference type="Pfam" id="PF08281"/>
    </source>
</evidence>
<dbReference type="InterPro" id="IPR013325">
    <property type="entry name" value="RNA_pol_sigma_r2"/>
</dbReference>
<keyword evidence="2" id="KW-0805">Transcription regulation</keyword>
<evidence type="ECO:0000256" key="4">
    <source>
        <dbReference type="ARBA" id="ARBA00023163"/>
    </source>
</evidence>
<dbReference type="Gene3D" id="1.10.10.10">
    <property type="entry name" value="Winged helix-like DNA-binding domain superfamily/Winged helix DNA-binding domain"/>
    <property type="match status" value="1"/>
</dbReference>
<dbReference type="InterPro" id="IPR013324">
    <property type="entry name" value="RNA_pol_sigma_r3/r4-like"/>
</dbReference>
<dbReference type="InterPro" id="IPR039425">
    <property type="entry name" value="RNA_pol_sigma-70-like"/>
</dbReference>
<dbReference type="CDD" id="cd06171">
    <property type="entry name" value="Sigma70_r4"/>
    <property type="match status" value="1"/>
</dbReference>
<organism evidence="7 8">
    <name type="scientific">Phytohabitans kaempferiae</name>
    <dbReference type="NCBI Taxonomy" id="1620943"/>
    <lineage>
        <taxon>Bacteria</taxon>
        <taxon>Bacillati</taxon>
        <taxon>Actinomycetota</taxon>
        <taxon>Actinomycetes</taxon>
        <taxon>Micromonosporales</taxon>
        <taxon>Micromonosporaceae</taxon>
    </lineage>
</organism>
<keyword evidence="8" id="KW-1185">Reference proteome</keyword>
<dbReference type="InterPro" id="IPR007627">
    <property type="entry name" value="RNA_pol_sigma70_r2"/>
</dbReference>
<evidence type="ECO:0000313" key="8">
    <source>
        <dbReference type="Proteomes" id="UP001589867"/>
    </source>
</evidence>
<keyword evidence="4" id="KW-0804">Transcription</keyword>
<evidence type="ECO:0000259" key="5">
    <source>
        <dbReference type="Pfam" id="PF04542"/>
    </source>
</evidence>
<dbReference type="Gene3D" id="1.10.1740.10">
    <property type="match status" value="1"/>
</dbReference>
<evidence type="ECO:0000313" key="7">
    <source>
        <dbReference type="EMBL" id="MFC0527416.1"/>
    </source>
</evidence>
<dbReference type="Pfam" id="PF08281">
    <property type="entry name" value="Sigma70_r4_2"/>
    <property type="match status" value="1"/>
</dbReference>
<comment type="similarity">
    <text evidence="1">Belongs to the sigma-70 factor family. ECF subfamily.</text>
</comment>
<dbReference type="SUPFAM" id="SSF88659">
    <property type="entry name" value="Sigma3 and sigma4 domains of RNA polymerase sigma factors"/>
    <property type="match status" value="1"/>
</dbReference>
<feature type="domain" description="RNA polymerase sigma-70 region 2" evidence="5">
    <location>
        <begin position="26"/>
        <end position="92"/>
    </location>
</feature>
<feature type="domain" description="RNA polymerase sigma factor 70 region 4 type 2" evidence="6">
    <location>
        <begin position="125"/>
        <end position="173"/>
    </location>
</feature>
<dbReference type="PANTHER" id="PTHR43133:SF62">
    <property type="entry name" value="RNA POLYMERASE SIGMA FACTOR SIGZ"/>
    <property type="match status" value="1"/>
</dbReference>
<dbReference type="PANTHER" id="PTHR43133">
    <property type="entry name" value="RNA POLYMERASE ECF-TYPE SIGMA FACTO"/>
    <property type="match status" value="1"/>
</dbReference>
<evidence type="ECO:0000256" key="2">
    <source>
        <dbReference type="ARBA" id="ARBA00023015"/>
    </source>
</evidence>
<gene>
    <name evidence="7" type="ORF">ACFFIA_07070</name>
</gene>
<dbReference type="Proteomes" id="UP001589867">
    <property type="component" value="Unassembled WGS sequence"/>
</dbReference>
<dbReference type="NCBIfam" id="TIGR02937">
    <property type="entry name" value="sigma70-ECF"/>
    <property type="match status" value="1"/>
</dbReference>
<evidence type="ECO:0000256" key="3">
    <source>
        <dbReference type="ARBA" id="ARBA00023082"/>
    </source>
</evidence>
<dbReference type="InterPro" id="IPR013249">
    <property type="entry name" value="RNA_pol_sigma70_r4_t2"/>
</dbReference>
<comment type="caution">
    <text evidence="7">The sequence shown here is derived from an EMBL/GenBank/DDBJ whole genome shotgun (WGS) entry which is preliminary data.</text>
</comment>
<dbReference type="InterPro" id="IPR014284">
    <property type="entry name" value="RNA_pol_sigma-70_dom"/>
</dbReference>
<evidence type="ECO:0000256" key="1">
    <source>
        <dbReference type="ARBA" id="ARBA00010641"/>
    </source>
</evidence>
<dbReference type="InterPro" id="IPR036388">
    <property type="entry name" value="WH-like_DNA-bd_sf"/>
</dbReference>